<evidence type="ECO:0000313" key="2">
    <source>
        <dbReference type="Proteomes" id="UP000694251"/>
    </source>
</evidence>
<evidence type="ECO:0000313" key="1">
    <source>
        <dbReference type="EMBL" id="KAG7634914.1"/>
    </source>
</evidence>
<name>A0A8T2FJ26_ARASU</name>
<gene>
    <name evidence="1" type="ORF">ISN44_As03g050530</name>
</gene>
<dbReference type="EMBL" id="JAEFBJ010000003">
    <property type="protein sequence ID" value="KAG7634914.1"/>
    <property type="molecule type" value="Genomic_DNA"/>
</dbReference>
<sequence>MAHRAQQLVIGEVRDQHKGHIGRERPFGIGRKNFRTNGL</sequence>
<dbReference type="Proteomes" id="UP000694251">
    <property type="component" value="Chromosome 3"/>
</dbReference>
<protein>
    <submittedName>
        <fullName evidence="1">Uncharacterized protein</fullName>
    </submittedName>
</protein>
<organism evidence="1 2">
    <name type="scientific">Arabidopsis suecica</name>
    <name type="common">Swedish thale-cress</name>
    <name type="synonym">Cardaminopsis suecica</name>
    <dbReference type="NCBI Taxonomy" id="45249"/>
    <lineage>
        <taxon>Eukaryota</taxon>
        <taxon>Viridiplantae</taxon>
        <taxon>Streptophyta</taxon>
        <taxon>Embryophyta</taxon>
        <taxon>Tracheophyta</taxon>
        <taxon>Spermatophyta</taxon>
        <taxon>Magnoliopsida</taxon>
        <taxon>eudicotyledons</taxon>
        <taxon>Gunneridae</taxon>
        <taxon>Pentapetalae</taxon>
        <taxon>rosids</taxon>
        <taxon>malvids</taxon>
        <taxon>Brassicales</taxon>
        <taxon>Brassicaceae</taxon>
        <taxon>Camelineae</taxon>
        <taxon>Arabidopsis</taxon>
    </lineage>
</organism>
<dbReference type="AlphaFoldDB" id="A0A8T2FJ26"/>
<comment type="caution">
    <text evidence="1">The sequence shown here is derived from an EMBL/GenBank/DDBJ whole genome shotgun (WGS) entry which is preliminary data.</text>
</comment>
<keyword evidence="2" id="KW-1185">Reference proteome</keyword>
<accession>A0A8T2FJ26</accession>
<reference evidence="1 2" key="1">
    <citation type="submission" date="2020-12" db="EMBL/GenBank/DDBJ databases">
        <title>Concerted genomic and epigenomic changes stabilize Arabidopsis allopolyploids.</title>
        <authorList>
            <person name="Chen Z."/>
        </authorList>
    </citation>
    <scope>NUCLEOTIDE SEQUENCE [LARGE SCALE GENOMIC DNA]</scope>
    <source>
        <strain evidence="1">As9502</strain>
        <tissue evidence="1">Leaf</tissue>
    </source>
</reference>
<proteinExistence type="predicted"/>